<reference evidence="2" key="1">
    <citation type="submission" date="2018-07" db="EMBL/GenBank/DDBJ databases">
        <authorList>
            <person name="Quirk P.G."/>
            <person name="Krulwich T.A."/>
        </authorList>
    </citation>
    <scope>NUCLEOTIDE SEQUENCE</scope>
</reference>
<sequence>MDFLFNPTPKQTVGWIAFALASLVVLWAIAGVVRPARADALPVFDWESLRHKPKVALVAKFGQYGECQIFRVRNVPRNAGQVEDTVYVAVSTVQNRTCQVSSMPR</sequence>
<keyword evidence="1" id="KW-1133">Transmembrane helix</keyword>
<keyword evidence="1" id="KW-0812">Transmembrane</keyword>
<evidence type="ECO:0000313" key="2">
    <source>
        <dbReference type="EMBL" id="AXQ68920.1"/>
    </source>
</evidence>
<proteinExistence type="predicted"/>
<dbReference type="EMBL" id="MH588545">
    <property type="protein sequence ID" value="AXQ68920.1"/>
    <property type="molecule type" value="Genomic_DNA"/>
</dbReference>
<gene>
    <name evidence="2" type="ORF">CcrPW_gp381c</name>
</gene>
<name>A0A385EB95_9CAUD</name>
<keyword evidence="3" id="KW-1185">Reference proteome</keyword>
<reference evidence="2" key="2">
    <citation type="submission" date="2018-09" db="EMBL/GenBank/DDBJ databases">
        <title>Giant CbK-like Caulobacter bacteriophages have genetically divergent genomes.</title>
        <authorList>
            <person name="Wilson K."/>
            <person name="Ely B."/>
        </authorList>
    </citation>
    <scope>NUCLEOTIDE SEQUENCE [LARGE SCALE GENOMIC DNA]</scope>
</reference>
<protein>
    <submittedName>
        <fullName evidence="2">Uncharacterized protein</fullName>
    </submittedName>
</protein>
<evidence type="ECO:0000256" key="1">
    <source>
        <dbReference type="SAM" id="Phobius"/>
    </source>
</evidence>
<evidence type="ECO:0000313" key="3">
    <source>
        <dbReference type="Proteomes" id="UP000259026"/>
    </source>
</evidence>
<accession>A0A385EB95</accession>
<feature type="transmembrane region" description="Helical" evidence="1">
    <location>
        <begin position="12"/>
        <end position="33"/>
    </location>
</feature>
<dbReference type="Proteomes" id="UP000259026">
    <property type="component" value="Segment"/>
</dbReference>
<organism evidence="2 3">
    <name type="scientific">Caulobacter phage CcrPW</name>
    <dbReference type="NCBI Taxonomy" id="2283271"/>
    <lineage>
        <taxon>Viruses</taxon>
        <taxon>Duplodnaviria</taxon>
        <taxon>Heunggongvirae</taxon>
        <taxon>Uroviricota</taxon>
        <taxon>Caudoviricetes</taxon>
        <taxon>Jeanschmidtviridae</taxon>
        <taxon>Colossusvirus</taxon>
        <taxon>Colossusvirus PW</taxon>
    </lineage>
</organism>
<keyword evidence="1" id="KW-0472">Membrane</keyword>